<dbReference type="OrthoDB" id="2440856at2759"/>
<evidence type="ECO:0000313" key="2">
    <source>
        <dbReference type="Proteomes" id="UP000615446"/>
    </source>
</evidence>
<evidence type="ECO:0000313" key="1">
    <source>
        <dbReference type="EMBL" id="GET04729.1"/>
    </source>
</evidence>
<dbReference type="AlphaFoldDB" id="A0A8H3ML67"/>
<accession>A0A8H3ML67</accession>
<name>A0A8H3ML67_9GLOM</name>
<reference evidence="1" key="1">
    <citation type="submission" date="2019-10" db="EMBL/GenBank/DDBJ databases">
        <title>Conservation and host-specific expression of non-tandemly repeated heterogenous ribosome RNA gene in arbuscular mycorrhizal fungi.</title>
        <authorList>
            <person name="Maeda T."/>
            <person name="Kobayashi Y."/>
            <person name="Nakagawa T."/>
            <person name="Ezawa T."/>
            <person name="Yamaguchi K."/>
            <person name="Bino T."/>
            <person name="Nishimoto Y."/>
            <person name="Shigenobu S."/>
            <person name="Kawaguchi M."/>
        </authorList>
    </citation>
    <scope>NUCLEOTIDE SEQUENCE</scope>
    <source>
        <strain evidence="1">HR1</strain>
    </source>
</reference>
<comment type="caution">
    <text evidence="1">The sequence shown here is derived from an EMBL/GenBank/DDBJ whole genome shotgun (WGS) entry which is preliminary data.</text>
</comment>
<gene>
    <name evidence="1" type="ORF">RCL2_003102800</name>
</gene>
<dbReference type="EMBL" id="BLAL01000356">
    <property type="protein sequence ID" value="GET04729.1"/>
    <property type="molecule type" value="Genomic_DNA"/>
</dbReference>
<proteinExistence type="predicted"/>
<organism evidence="1 2">
    <name type="scientific">Rhizophagus clarus</name>
    <dbReference type="NCBI Taxonomy" id="94130"/>
    <lineage>
        <taxon>Eukaryota</taxon>
        <taxon>Fungi</taxon>
        <taxon>Fungi incertae sedis</taxon>
        <taxon>Mucoromycota</taxon>
        <taxon>Glomeromycotina</taxon>
        <taxon>Glomeromycetes</taxon>
        <taxon>Glomerales</taxon>
        <taxon>Glomeraceae</taxon>
        <taxon>Rhizophagus</taxon>
    </lineage>
</organism>
<protein>
    <submittedName>
        <fullName evidence="1">Uncharacterized protein</fullName>
    </submittedName>
</protein>
<dbReference type="Proteomes" id="UP000615446">
    <property type="component" value="Unassembled WGS sequence"/>
</dbReference>
<sequence length="80" mass="9573">MKSLKSKELNRYNQIDTSYVASFFRKRNDQISINCRSLWSTADDEDMAADSLARLKIEWNNYLFEKVLPKAWAKFLMNFR</sequence>